<name>A0AA39V813_9LECA</name>
<reference evidence="3" key="1">
    <citation type="submission" date="2023-03" db="EMBL/GenBank/DDBJ databases">
        <title>Complete genome of Cladonia borealis.</title>
        <authorList>
            <person name="Park H."/>
        </authorList>
    </citation>
    <scope>NUCLEOTIDE SEQUENCE</scope>
    <source>
        <strain evidence="3">ANT050790</strain>
    </source>
</reference>
<dbReference type="EMBL" id="JAFEKC020000001">
    <property type="protein sequence ID" value="KAK0517544.1"/>
    <property type="molecule type" value="Genomic_DNA"/>
</dbReference>
<sequence length="265" mass="29900">MSPNTNTRPTPFKKRVLIPFWLAQSAFMLFFAVIYCLIESSQQAADEFSIRYLIYIFICFTGILLELVEIFLFSFHRLKPITYVIFQAAQMLIWLAMFLKEVVISINEEDSYVGYPNITLAAIPFVAVNSALLFTFIGSLIYASVLLRRHRRSKKRLLQSNILIRPLTSDQISSPENLTSTFPTELNSIPKNARTTAPELHHRAQDDVSGESMAEIPVRPPLPPYFDWLSSIGQAEGRLGAGSGKDEVFELAAMRGGRRGGIVVY</sequence>
<feature type="transmembrane region" description="Helical" evidence="2">
    <location>
        <begin position="119"/>
        <end position="147"/>
    </location>
</feature>
<evidence type="ECO:0000256" key="2">
    <source>
        <dbReference type="SAM" id="Phobius"/>
    </source>
</evidence>
<keyword evidence="2" id="KW-0472">Membrane</keyword>
<comment type="caution">
    <text evidence="3">The sequence shown here is derived from an EMBL/GenBank/DDBJ whole genome shotgun (WGS) entry which is preliminary data.</text>
</comment>
<accession>A0AA39V813</accession>
<keyword evidence="2" id="KW-1133">Transmembrane helix</keyword>
<evidence type="ECO:0000256" key="1">
    <source>
        <dbReference type="SAM" id="MobiDB-lite"/>
    </source>
</evidence>
<keyword evidence="4" id="KW-1185">Reference proteome</keyword>
<feature type="compositionally biased region" description="Polar residues" evidence="1">
    <location>
        <begin position="181"/>
        <end position="195"/>
    </location>
</feature>
<dbReference type="AlphaFoldDB" id="A0AA39V813"/>
<evidence type="ECO:0000313" key="3">
    <source>
        <dbReference type="EMBL" id="KAK0517544.1"/>
    </source>
</evidence>
<evidence type="ECO:0000313" key="4">
    <source>
        <dbReference type="Proteomes" id="UP001166286"/>
    </source>
</evidence>
<feature type="region of interest" description="Disordered" evidence="1">
    <location>
        <begin position="181"/>
        <end position="214"/>
    </location>
</feature>
<protein>
    <recommendedName>
        <fullName evidence="5">Transmembrane protein</fullName>
    </recommendedName>
</protein>
<evidence type="ECO:0008006" key="5">
    <source>
        <dbReference type="Google" id="ProtNLM"/>
    </source>
</evidence>
<feature type="transmembrane region" description="Helical" evidence="2">
    <location>
        <begin position="52"/>
        <end position="73"/>
    </location>
</feature>
<dbReference type="Proteomes" id="UP001166286">
    <property type="component" value="Unassembled WGS sequence"/>
</dbReference>
<feature type="transmembrane region" description="Helical" evidence="2">
    <location>
        <begin position="80"/>
        <end position="99"/>
    </location>
</feature>
<keyword evidence="2" id="KW-0812">Transmembrane</keyword>
<organism evidence="3 4">
    <name type="scientific">Cladonia borealis</name>
    <dbReference type="NCBI Taxonomy" id="184061"/>
    <lineage>
        <taxon>Eukaryota</taxon>
        <taxon>Fungi</taxon>
        <taxon>Dikarya</taxon>
        <taxon>Ascomycota</taxon>
        <taxon>Pezizomycotina</taxon>
        <taxon>Lecanoromycetes</taxon>
        <taxon>OSLEUM clade</taxon>
        <taxon>Lecanoromycetidae</taxon>
        <taxon>Lecanorales</taxon>
        <taxon>Lecanorineae</taxon>
        <taxon>Cladoniaceae</taxon>
        <taxon>Cladonia</taxon>
    </lineage>
</organism>
<gene>
    <name evidence="3" type="ORF">JMJ35_000699</name>
</gene>
<proteinExistence type="predicted"/>
<feature type="transmembrane region" description="Helical" evidence="2">
    <location>
        <begin position="20"/>
        <end position="40"/>
    </location>
</feature>